<dbReference type="Proteomes" id="UP000005636">
    <property type="component" value="Chromosome"/>
</dbReference>
<evidence type="ECO:0008006" key="3">
    <source>
        <dbReference type="Google" id="ProtNLM"/>
    </source>
</evidence>
<evidence type="ECO:0000313" key="1">
    <source>
        <dbReference type="EMBL" id="AEV19764.1"/>
    </source>
</evidence>
<dbReference type="Pfam" id="PF14084">
    <property type="entry name" value="DUF4264"/>
    <property type="match status" value="1"/>
</dbReference>
<evidence type="ECO:0000313" key="2">
    <source>
        <dbReference type="Proteomes" id="UP000005636"/>
    </source>
</evidence>
<sequence>MTVCALPFGFVGLAAEVRRSTPFVIFAVFVLLPEPPACISNKICAAQEETTKMESKIEVLATVKVQHSDDLYKIVDCLNRTLKRDNLMFGLALDENDKRQAIFTIYRT</sequence>
<proteinExistence type="predicted"/>
<name>A0ABM5MJ33_GEOTH</name>
<keyword evidence="2" id="KW-1185">Reference proteome</keyword>
<dbReference type="InterPro" id="IPR012190">
    <property type="entry name" value="UCP036698"/>
</dbReference>
<accession>A0ABM5MJ33</accession>
<organism evidence="1 2">
    <name type="scientific">Geobacillus thermoleovorans CCB_US3_UF5</name>
    <dbReference type="NCBI Taxonomy" id="1111068"/>
    <lineage>
        <taxon>Bacteria</taxon>
        <taxon>Bacillati</taxon>
        <taxon>Bacillota</taxon>
        <taxon>Bacilli</taxon>
        <taxon>Bacillales</taxon>
        <taxon>Anoxybacillaceae</taxon>
        <taxon>Geobacillus</taxon>
        <taxon>Geobacillus thermoleovorans group</taxon>
    </lineage>
</organism>
<reference evidence="1 2" key="1">
    <citation type="submission" date="2011-11" db="EMBL/GenBank/DDBJ databases">
        <title>Complete genome sequence of thermophilic Geobacillus thermoleovorans CCB_US3_UF5.</title>
        <authorList>
            <person name="Muhd Sakaff M.K.L."/>
            <person name="Abdul Rahman A.Y."/>
            <person name="Saito J.A."/>
            <person name="Hou S."/>
            <person name="Alam M."/>
        </authorList>
    </citation>
    <scope>NUCLEOTIDE SEQUENCE [LARGE SCALE GENOMIC DNA]</scope>
    <source>
        <strain evidence="1 2">CCB_US3_UF5</strain>
    </source>
</reference>
<dbReference type="EMBL" id="CP003125">
    <property type="protein sequence ID" value="AEV19764.1"/>
    <property type="molecule type" value="Genomic_DNA"/>
</dbReference>
<gene>
    <name evidence="1" type="ORF">GTCCBUS3UF5_24610</name>
</gene>
<protein>
    <recommendedName>
        <fullName evidence="3">DUF4264 domain-containing protein</fullName>
    </recommendedName>
</protein>